<feature type="domain" description="Aminotransferase class I/classII large" evidence="2">
    <location>
        <begin position="50"/>
        <end position="372"/>
    </location>
</feature>
<dbReference type="GO" id="GO:0030170">
    <property type="term" value="F:pyridoxal phosphate binding"/>
    <property type="evidence" value="ECO:0007669"/>
    <property type="project" value="InterPro"/>
</dbReference>
<dbReference type="SUPFAM" id="SSF53383">
    <property type="entry name" value="PLP-dependent transferases"/>
    <property type="match status" value="1"/>
</dbReference>
<dbReference type="InterPro" id="IPR015422">
    <property type="entry name" value="PyrdxlP-dep_Trfase_small"/>
</dbReference>
<proteinExistence type="inferred from homology"/>
<dbReference type="CDD" id="cd00609">
    <property type="entry name" value="AAT_like"/>
    <property type="match status" value="1"/>
</dbReference>
<dbReference type="Gene3D" id="3.90.1150.10">
    <property type="entry name" value="Aspartate Aminotransferase, domain 1"/>
    <property type="match status" value="1"/>
</dbReference>
<gene>
    <name evidence="3" type="ORF">Asera_15870</name>
</gene>
<dbReference type="KEGG" id="aser:Asera_15870"/>
<dbReference type="PROSITE" id="PS00105">
    <property type="entry name" value="AA_TRANSFER_CLASS_1"/>
    <property type="match status" value="1"/>
</dbReference>
<dbReference type="InterPro" id="IPR015424">
    <property type="entry name" value="PyrdxlP-dep_Trfase"/>
</dbReference>
<evidence type="ECO:0000313" key="4">
    <source>
        <dbReference type="Proteomes" id="UP000680750"/>
    </source>
</evidence>
<dbReference type="Proteomes" id="UP000680750">
    <property type="component" value="Chromosome"/>
</dbReference>
<dbReference type="AlphaFoldDB" id="A0A810KYI3"/>
<comment type="similarity">
    <text evidence="1">Belongs to the class-I pyridoxal-phosphate-dependent aminotransferase family.</text>
</comment>
<dbReference type="InterPro" id="IPR004839">
    <property type="entry name" value="Aminotransferase_I/II_large"/>
</dbReference>
<protein>
    <recommendedName>
        <fullName evidence="1">Aminotransferase</fullName>
        <ecNumber evidence="1">2.6.1.-</ecNumber>
    </recommendedName>
</protein>
<evidence type="ECO:0000259" key="2">
    <source>
        <dbReference type="Pfam" id="PF00155"/>
    </source>
</evidence>
<comment type="cofactor">
    <cofactor evidence="1">
        <name>pyridoxal 5'-phosphate</name>
        <dbReference type="ChEBI" id="CHEBI:597326"/>
    </cofactor>
</comment>
<dbReference type="PANTHER" id="PTHR43510">
    <property type="entry name" value="AMINOTRANSFERASE FUNCTION, HYPOTHETICAL (EUROFUNG)"/>
    <property type="match status" value="1"/>
</dbReference>
<dbReference type="InterPro" id="IPR015421">
    <property type="entry name" value="PyrdxlP-dep_Trfase_major"/>
</dbReference>
<name>A0A810KYI3_9ACTN</name>
<organism evidence="3 4">
    <name type="scientific">Actinocatenispora sera</name>
    <dbReference type="NCBI Taxonomy" id="390989"/>
    <lineage>
        <taxon>Bacteria</taxon>
        <taxon>Bacillati</taxon>
        <taxon>Actinomycetota</taxon>
        <taxon>Actinomycetes</taxon>
        <taxon>Micromonosporales</taxon>
        <taxon>Micromonosporaceae</taxon>
        <taxon>Actinocatenispora</taxon>
    </lineage>
</organism>
<dbReference type="EMBL" id="AP023354">
    <property type="protein sequence ID" value="BCJ27479.1"/>
    <property type="molecule type" value="Genomic_DNA"/>
</dbReference>
<dbReference type="PANTHER" id="PTHR43510:SF1">
    <property type="entry name" value="AMINOTRANSFERASE FUNCTION, HYPOTHETICAL (EUROFUNG)"/>
    <property type="match status" value="1"/>
</dbReference>
<accession>A0A810KYI3</accession>
<sequence length="384" mass="40083">MAAAAPHARIGAMARFPLSTMSNLIDVSVRYDLAESTCPALRVDEIIDPAELAALTLGYGTSPGDADLRALVAADTGVRPEQVLVTTGAAGAMALLALDRSPGRVLVVGPCFPPASTVPAGLGAEVDVVSGRFDDGYRLPVDAVADRLTDTTRLVSLASPQNPAGVRYTDDELAALLAAVTERAAPDAIVLVDETYRASTYGATPVPPSAATLSPRVVTCSSLSKAHGAPGLRLGWLTCTDPEPYERLRNAKFVTALSSARIDEVLGAAVLRRQRELLAPRAALLTRTLATLSSWVDTMPVDLVRPDGGALCCVRLSPERIPDGAVPAFYARLAELDTRVEPGGTFGEADRVFRLGFGNLPEADFAEALSRLGDAVRAATTAAA</sequence>
<evidence type="ECO:0000313" key="3">
    <source>
        <dbReference type="EMBL" id="BCJ27479.1"/>
    </source>
</evidence>
<dbReference type="GO" id="GO:0008483">
    <property type="term" value="F:transaminase activity"/>
    <property type="evidence" value="ECO:0007669"/>
    <property type="project" value="UniProtKB-KW"/>
</dbReference>
<dbReference type="EC" id="2.6.1.-" evidence="1"/>
<reference evidence="3" key="1">
    <citation type="submission" date="2020-08" db="EMBL/GenBank/DDBJ databases">
        <title>Whole genome shotgun sequence of Actinocatenispora sera NBRC 101916.</title>
        <authorList>
            <person name="Komaki H."/>
            <person name="Tamura T."/>
        </authorList>
    </citation>
    <scope>NUCLEOTIDE SEQUENCE</scope>
    <source>
        <strain evidence="3">NBRC 101916</strain>
    </source>
</reference>
<keyword evidence="4" id="KW-1185">Reference proteome</keyword>
<evidence type="ECO:0000256" key="1">
    <source>
        <dbReference type="RuleBase" id="RU000481"/>
    </source>
</evidence>
<dbReference type="Pfam" id="PF00155">
    <property type="entry name" value="Aminotran_1_2"/>
    <property type="match status" value="1"/>
</dbReference>
<keyword evidence="1" id="KW-0808">Transferase</keyword>
<dbReference type="Gene3D" id="3.40.640.10">
    <property type="entry name" value="Type I PLP-dependent aspartate aminotransferase-like (Major domain)"/>
    <property type="match status" value="1"/>
</dbReference>
<keyword evidence="1 3" id="KW-0032">Aminotransferase</keyword>
<dbReference type="InterPro" id="IPR004838">
    <property type="entry name" value="NHTrfase_class1_PyrdxlP-BS"/>
</dbReference>